<keyword evidence="3" id="KW-0813">Transport</keyword>
<dbReference type="Gene3D" id="1.20.1510.10">
    <property type="entry name" value="Cation efflux protein transmembrane domain"/>
    <property type="match status" value="1"/>
</dbReference>
<evidence type="ECO:0000256" key="1">
    <source>
        <dbReference type="ARBA" id="ARBA00004141"/>
    </source>
</evidence>
<dbReference type="InterPro" id="IPR002524">
    <property type="entry name" value="Cation_efflux"/>
</dbReference>
<evidence type="ECO:0000256" key="7">
    <source>
        <dbReference type="SAM" id="Phobius"/>
    </source>
</evidence>
<dbReference type="PANTHER" id="PTHR43840:SF15">
    <property type="entry name" value="MITOCHONDRIAL METAL TRANSPORTER 1-RELATED"/>
    <property type="match status" value="1"/>
</dbReference>
<keyword evidence="6 7" id="KW-0472">Membrane</keyword>
<comment type="similarity">
    <text evidence="2">Belongs to the cation diffusion facilitator (CDF) transporter (TC 2.A.4) family.</text>
</comment>
<dbReference type="GO" id="GO:0008324">
    <property type="term" value="F:monoatomic cation transmembrane transporter activity"/>
    <property type="evidence" value="ECO:0007669"/>
    <property type="project" value="InterPro"/>
</dbReference>
<protein>
    <submittedName>
        <fullName evidence="10">Cation transporter</fullName>
    </submittedName>
</protein>
<dbReference type="EMBL" id="DVHH01000153">
    <property type="protein sequence ID" value="HIR55157.1"/>
    <property type="molecule type" value="Genomic_DNA"/>
</dbReference>
<organism evidence="10 11">
    <name type="scientific">Candidatus Scatomorpha intestinigallinarum</name>
    <dbReference type="NCBI Taxonomy" id="2840923"/>
    <lineage>
        <taxon>Bacteria</taxon>
        <taxon>Bacillati</taxon>
        <taxon>Bacillota</taxon>
        <taxon>Clostridia</taxon>
        <taxon>Eubacteriales</taxon>
        <taxon>Candidatus Scatomorpha</taxon>
    </lineage>
</organism>
<gene>
    <name evidence="10" type="ORF">IAD36_06165</name>
</gene>
<dbReference type="Pfam" id="PF01545">
    <property type="entry name" value="Cation_efflux"/>
    <property type="match status" value="1"/>
</dbReference>
<evidence type="ECO:0000256" key="3">
    <source>
        <dbReference type="ARBA" id="ARBA00022448"/>
    </source>
</evidence>
<dbReference type="AlphaFoldDB" id="A0A9D1DLT7"/>
<feature type="domain" description="Cation efflux protein cytoplasmic" evidence="9">
    <location>
        <begin position="232"/>
        <end position="308"/>
    </location>
</feature>
<dbReference type="NCBIfam" id="TIGR01297">
    <property type="entry name" value="CDF"/>
    <property type="match status" value="1"/>
</dbReference>
<name>A0A9D1DLT7_9FIRM</name>
<dbReference type="InterPro" id="IPR036837">
    <property type="entry name" value="Cation_efflux_CTD_sf"/>
</dbReference>
<feature type="transmembrane region" description="Helical" evidence="7">
    <location>
        <begin position="102"/>
        <end position="121"/>
    </location>
</feature>
<dbReference type="GO" id="GO:0016020">
    <property type="term" value="C:membrane"/>
    <property type="evidence" value="ECO:0007669"/>
    <property type="project" value="UniProtKB-SubCell"/>
</dbReference>
<sequence>MGGKRLITLLSRLFIKDRENTSDAGVRRAYGMLCSLVGIGLNVLLFLGKYLAGRLSGSIAMTADAFNNLSDAGSSVITLLGFRMAAKKPDPGHPFGHGRIEYLSGVAVSLIIIVVGVQLGLESIDKIRSPEPVDAGLLPMLVLVASICVKGYMFAYNRGIGRKLNSPGMSATAMDSLSDCIATGVVLASMLLARFTDVNADGWGGAAVACFIIFSGFKAARETLSPLLGNPPDPQLVRGITDIVMAHPEVMKVHDLIVHDYGPGRLMVSLHAEVPGDGDIYALHDAIDTAEYELESKLGCAAVIHMDPVSPDGSKTAHMRDELAEAAKAIEPRLTIHDFRIVDGPTHTNVIFDAVLPNDSALTEDECRAALETLVHSLWKNSHPKVHIDRPFV</sequence>
<dbReference type="Pfam" id="PF16916">
    <property type="entry name" value="ZT_dimer"/>
    <property type="match status" value="1"/>
</dbReference>
<evidence type="ECO:0000259" key="9">
    <source>
        <dbReference type="Pfam" id="PF16916"/>
    </source>
</evidence>
<reference evidence="10" key="2">
    <citation type="journal article" date="2021" name="PeerJ">
        <title>Extensive microbial diversity within the chicken gut microbiome revealed by metagenomics and culture.</title>
        <authorList>
            <person name="Gilroy R."/>
            <person name="Ravi A."/>
            <person name="Getino M."/>
            <person name="Pursley I."/>
            <person name="Horton D.L."/>
            <person name="Alikhan N.F."/>
            <person name="Baker D."/>
            <person name="Gharbi K."/>
            <person name="Hall N."/>
            <person name="Watson M."/>
            <person name="Adriaenssens E.M."/>
            <person name="Foster-Nyarko E."/>
            <person name="Jarju S."/>
            <person name="Secka A."/>
            <person name="Antonio M."/>
            <person name="Oren A."/>
            <person name="Chaudhuri R.R."/>
            <person name="La Ragione R."/>
            <person name="Hildebrand F."/>
            <person name="Pallen M.J."/>
        </authorList>
    </citation>
    <scope>NUCLEOTIDE SEQUENCE</scope>
    <source>
        <strain evidence="10">ChiGjej3B3-7149</strain>
    </source>
</reference>
<dbReference type="Gene3D" id="3.30.70.1350">
    <property type="entry name" value="Cation efflux protein, cytoplasmic domain"/>
    <property type="match status" value="1"/>
</dbReference>
<dbReference type="Proteomes" id="UP000824238">
    <property type="component" value="Unassembled WGS sequence"/>
</dbReference>
<dbReference type="PANTHER" id="PTHR43840">
    <property type="entry name" value="MITOCHONDRIAL METAL TRANSPORTER 1-RELATED"/>
    <property type="match status" value="1"/>
</dbReference>
<feature type="transmembrane region" description="Helical" evidence="7">
    <location>
        <begin position="29"/>
        <end position="52"/>
    </location>
</feature>
<keyword evidence="4 7" id="KW-0812">Transmembrane</keyword>
<dbReference type="FunFam" id="1.20.1510.10:FF:000006">
    <property type="entry name" value="Divalent cation efflux transporter"/>
    <property type="match status" value="1"/>
</dbReference>
<accession>A0A9D1DLT7</accession>
<feature type="domain" description="Cation efflux protein transmembrane" evidence="8">
    <location>
        <begin position="36"/>
        <end position="228"/>
    </location>
</feature>
<dbReference type="SUPFAM" id="SSF161111">
    <property type="entry name" value="Cation efflux protein transmembrane domain-like"/>
    <property type="match status" value="1"/>
</dbReference>
<evidence type="ECO:0000256" key="2">
    <source>
        <dbReference type="ARBA" id="ARBA00008114"/>
    </source>
</evidence>
<evidence type="ECO:0000256" key="4">
    <source>
        <dbReference type="ARBA" id="ARBA00022692"/>
    </source>
</evidence>
<reference evidence="10" key="1">
    <citation type="submission" date="2020-10" db="EMBL/GenBank/DDBJ databases">
        <authorList>
            <person name="Gilroy R."/>
        </authorList>
    </citation>
    <scope>NUCLEOTIDE SEQUENCE</scope>
    <source>
        <strain evidence="10">ChiGjej3B3-7149</strain>
    </source>
</reference>
<dbReference type="InterPro" id="IPR050291">
    <property type="entry name" value="CDF_Transporter"/>
</dbReference>
<proteinExistence type="inferred from homology"/>
<evidence type="ECO:0000256" key="5">
    <source>
        <dbReference type="ARBA" id="ARBA00022989"/>
    </source>
</evidence>
<dbReference type="InterPro" id="IPR027469">
    <property type="entry name" value="Cation_efflux_TMD_sf"/>
</dbReference>
<feature type="transmembrane region" description="Helical" evidence="7">
    <location>
        <begin position="136"/>
        <end position="155"/>
    </location>
</feature>
<evidence type="ECO:0000313" key="10">
    <source>
        <dbReference type="EMBL" id="HIR55157.1"/>
    </source>
</evidence>
<evidence type="ECO:0000256" key="6">
    <source>
        <dbReference type="ARBA" id="ARBA00023136"/>
    </source>
</evidence>
<comment type="subcellular location">
    <subcellularLocation>
        <location evidence="1">Membrane</location>
        <topology evidence="1">Multi-pass membrane protein</topology>
    </subcellularLocation>
</comment>
<comment type="caution">
    <text evidence="10">The sequence shown here is derived from an EMBL/GenBank/DDBJ whole genome shotgun (WGS) entry which is preliminary data.</text>
</comment>
<evidence type="ECO:0000259" key="8">
    <source>
        <dbReference type="Pfam" id="PF01545"/>
    </source>
</evidence>
<evidence type="ECO:0000313" key="11">
    <source>
        <dbReference type="Proteomes" id="UP000824238"/>
    </source>
</evidence>
<dbReference type="InterPro" id="IPR027470">
    <property type="entry name" value="Cation_efflux_CTD"/>
</dbReference>
<dbReference type="SUPFAM" id="SSF160240">
    <property type="entry name" value="Cation efflux protein cytoplasmic domain-like"/>
    <property type="match status" value="1"/>
</dbReference>
<keyword evidence="5 7" id="KW-1133">Transmembrane helix</keyword>
<dbReference type="InterPro" id="IPR058533">
    <property type="entry name" value="Cation_efflux_TM"/>
</dbReference>